<dbReference type="InterPro" id="IPR010894">
    <property type="entry name" value="SpoVAD"/>
</dbReference>
<dbReference type="PIRSF" id="PIRSF011570">
    <property type="entry name" value="SpoVAD"/>
    <property type="match status" value="1"/>
</dbReference>
<dbReference type="EMBL" id="DVOH01000023">
    <property type="protein sequence ID" value="HIV00131.1"/>
    <property type="molecule type" value="Genomic_DNA"/>
</dbReference>
<dbReference type="GO" id="GO:0016746">
    <property type="term" value="F:acyltransferase activity"/>
    <property type="evidence" value="ECO:0007669"/>
    <property type="project" value="InterPro"/>
</dbReference>
<sequence length="334" mass="36215">MRNGRTIRFRSPVLIEATAATGGVKECEGPLGKYFDYCLKDDLLGQKSHELAEIKMHIGTIKRLLNKTKLKISDIDFCFAGDLMDEIEGASLTMRDFDVGFFGLYNACSTFAEALILGATMLDAGHASRVICSTSSHFCTAERQYRFPLEYGSQRPPLAQWTVTGSGATMLNKRFGKVAVVSATVGRVVDYGVTDTNDMGAAMAPAARDTLLNHLANTDSRPEDYDLIATGDLGEAGSHLMRLLMREEGIELGERYVDCGALIFNRVAQDVGQGGSGAACSATVFNGYLHRKMTEGMYRRVLLIPTGALLSKTSALQGESIPGIAHAVCFERVE</sequence>
<dbReference type="NCBIfam" id="NF006160">
    <property type="entry name" value="PRK08304.1"/>
    <property type="match status" value="1"/>
</dbReference>
<protein>
    <submittedName>
        <fullName evidence="1">Stage V sporulation protein AD</fullName>
    </submittedName>
</protein>
<evidence type="ECO:0000313" key="2">
    <source>
        <dbReference type="Proteomes" id="UP000886891"/>
    </source>
</evidence>
<accession>A0A9D1SXX3</accession>
<reference evidence="1" key="1">
    <citation type="submission" date="2020-10" db="EMBL/GenBank/DDBJ databases">
        <authorList>
            <person name="Gilroy R."/>
        </authorList>
    </citation>
    <scope>NUCLEOTIDE SEQUENCE</scope>
    <source>
        <strain evidence="1">23406</strain>
    </source>
</reference>
<dbReference type="Gene3D" id="3.40.47.40">
    <property type="entry name" value="Stage V sporulation protein AD"/>
    <property type="match status" value="1"/>
</dbReference>
<dbReference type="SUPFAM" id="SSF53901">
    <property type="entry name" value="Thiolase-like"/>
    <property type="match status" value="1"/>
</dbReference>
<dbReference type="InterPro" id="IPR038369">
    <property type="entry name" value="SpoVAD_sf"/>
</dbReference>
<dbReference type="AlphaFoldDB" id="A0A9D1SXX3"/>
<proteinExistence type="predicted"/>
<name>A0A9D1SXX3_9FIRM</name>
<dbReference type="Proteomes" id="UP000886891">
    <property type="component" value="Unassembled WGS sequence"/>
</dbReference>
<reference evidence="1" key="2">
    <citation type="journal article" date="2021" name="PeerJ">
        <title>Extensive microbial diversity within the chicken gut microbiome revealed by metagenomics and culture.</title>
        <authorList>
            <person name="Gilroy R."/>
            <person name="Ravi A."/>
            <person name="Getino M."/>
            <person name="Pursley I."/>
            <person name="Horton D.L."/>
            <person name="Alikhan N.F."/>
            <person name="Baker D."/>
            <person name="Gharbi K."/>
            <person name="Hall N."/>
            <person name="Watson M."/>
            <person name="Adriaenssens E.M."/>
            <person name="Foster-Nyarko E."/>
            <person name="Jarju S."/>
            <person name="Secka A."/>
            <person name="Antonio M."/>
            <person name="Oren A."/>
            <person name="Chaudhuri R.R."/>
            <person name="La Ragione R."/>
            <person name="Hildebrand F."/>
            <person name="Pallen M.J."/>
        </authorList>
    </citation>
    <scope>NUCLEOTIDE SEQUENCE</scope>
    <source>
        <strain evidence="1">23406</strain>
    </source>
</reference>
<gene>
    <name evidence="1" type="primary">spoVAD</name>
    <name evidence="1" type="ORF">IAB14_03330</name>
</gene>
<dbReference type="NCBIfam" id="TIGR02845">
    <property type="entry name" value="spore_V_AD"/>
    <property type="match status" value="1"/>
</dbReference>
<dbReference type="InterPro" id="IPR016039">
    <property type="entry name" value="Thiolase-like"/>
</dbReference>
<dbReference type="Pfam" id="PF07451">
    <property type="entry name" value="SpoVAD"/>
    <property type="match status" value="1"/>
</dbReference>
<comment type="caution">
    <text evidence="1">The sequence shown here is derived from an EMBL/GenBank/DDBJ whole genome shotgun (WGS) entry which is preliminary data.</text>
</comment>
<evidence type="ECO:0000313" key="1">
    <source>
        <dbReference type="EMBL" id="HIV00131.1"/>
    </source>
</evidence>
<organism evidence="1 2">
    <name type="scientific">Candidatus Stercoripulliclostridium merdipullorum</name>
    <dbReference type="NCBI Taxonomy" id="2840952"/>
    <lineage>
        <taxon>Bacteria</taxon>
        <taxon>Bacillati</taxon>
        <taxon>Bacillota</taxon>
        <taxon>Clostridia</taxon>
        <taxon>Eubacteriales</taxon>
        <taxon>Candidatus Stercoripulliclostridium</taxon>
    </lineage>
</organism>